<evidence type="ECO:0000256" key="5">
    <source>
        <dbReference type="RuleBase" id="RU004336"/>
    </source>
</evidence>
<dbReference type="GO" id="GO:0005975">
    <property type="term" value="P:carbohydrate metabolic process"/>
    <property type="evidence" value="ECO:0007669"/>
    <property type="project" value="InterPro"/>
</dbReference>
<evidence type="ECO:0000256" key="2">
    <source>
        <dbReference type="ARBA" id="ARBA00022801"/>
    </source>
</evidence>
<proteinExistence type="inferred from homology"/>
<dbReference type="AlphaFoldDB" id="A0A200Q219"/>
<dbReference type="InterPro" id="IPR017853">
    <property type="entry name" value="GH"/>
</dbReference>
<evidence type="ECO:0000256" key="3">
    <source>
        <dbReference type="ARBA" id="ARBA00023295"/>
    </source>
</evidence>
<evidence type="ECO:0000313" key="6">
    <source>
        <dbReference type="EMBL" id="OVA04503.1"/>
    </source>
</evidence>
<dbReference type="FunFam" id="3.20.20.80:FF:000010">
    <property type="entry name" value="glucan endo-1,3-beta-glucosidase, basic"/>
    <property type="match status" value="1"/>
</dbReference>
<evidence type="ECO:0000256" key="4">
    <source>
        <dbReference type="RuleBase" id="RU004335"/>
    </source>
</evidence>
<evidence type="ECO:0000256" key="1">
    <source>
        <dbReference type="ARBA" id="ARBA00008773"/>
    </source>
</evidence>
<dbReference type="Gene3D" id="3.20.20.80">
    <property type="entry name" value="Glycosidases"/>
    <property type="match status" value="1"/>
</dbReference>
<dbReference type="Pfam" id="PF00332">
    <property type="entry name" value="Glyco_hydro_17"/>
    <property type="match status" value="1"/>
</dbReference>
<evidence type="ECO:0000313" key="7">
    <source>
        <dbReference type="Proteomes" id="UP000195402"/>
    </source>
</evidence>
<dbReference type="PANTHER" id="PTHR32227">
    <property type="entry name" value="GLUCAN ENDO-1,3-BETA-GLUCOSIDASE BG1-RELATED-RELATED"/>
    <property type="match status" value="1"/>
</dbReference>
<comment type="similarity">
    <text evidence="1 4">Belongs to the glycosyl hydrolase 17 family.</text>
</comment>
<protein>
    <submittedName>
        <fullName evidence="6">Glycoside hydrolase</fullName>
    </submittedName>
</protein>
<accession>A0A200Q219</accession>
<dbReference type="SUPFAM" id="SSF51445">
    <property type="entry name" value="(Trans)glycosidases"/>
    <property type="match status" value="1"/>
</dbReference>
<dbReference type="PROSITE" id="PS00587">
    <property type="entry name" value="GLYCOSYL_HYDROL_F17"/>
    <property type="match status" value="1"/>
</dbReference>
<reference evidence="6 7" key="1">
    <citation type="journal article" date="2017" name="Mol. Plant">
        <title>The Genome of Medicinal Plant Macleaya cordata Provides New Insights into Benzylisoquinoline Alkaloids Metabolism.</title>
        <authorList>
            <person name="Liu X."/>
            <person name="Liu Y."/>
            <person name="Huang P."/>
            <person name="Ma Y."/>
            <person name="Qing Z."/>
            <person name="Tang Q."/>
            <person name="Cao H."/>
            <person name="Cheng P."/>
            <person name="Zheng Y."/>
            <person name="Yuan Z."/>
            <person name="Zhou Y."/>
            <person name="Liu J."/>
            <person name="Tang Z."/>
            <person name="Zhuo Y."/>
            <person name="Zhang Y."/>
            <person name="Yu L."/>
            <person name="Huang J."/>
            <person name="Yang P."/>
            <person name="Peng Q."/>
            <person name="Zhang J."/>
            <person name="Jiang W."/>
            <person name="Zhang Z."/>
            <person name="Lin K."/>
            <person name="Ro D.K."/>
            <person name="Chen X."/>
            <person name="Xiong X."/>
            <person name="Shang Y."/>
            <person name="Huang S."/>
            <person name="Zeng J."/>
        </authorList>
    </citation>
    <scope>NUCLEOTIDE SEQUENCE [LARGE SCALE GENOMIC DNA]</scope>
    <source>
        <strain evidence="7">cv. BLH2017</strain>
        <tissue evidence="6">Root</tissue>
    </source>
</reference>
<dbReference type="InterPro" id="IPR000490">
    <property type="entry name" value="Glyco_hydro_17"/>
</dbReference>
<dbReference type="EMBL" id="MVGT01003299">
    <property type="protein sequence ID" value="OVA04503.1"/>
    <property type="molecule type" value="Genomic_DNA"/>
</dbReference>
<dbReference type="STRING" id="56857.A0A200Q219"/>
<dbReference type="InterPro" id="IPR044965">
    <property type="entry name" value="Glyco_hydro_17_plant"/>
</dbReference>
<gene>
    <name evidence="6" type="ORF">BVC80_1715g16</name>
</gene>
<sequence>MDMRAGALQVGVNYGMVSDNLPTPDKVIALYKSRQIQRLRLFDPNPDALKALEGSGIQVILGTRNEDLQKLATDPSYAKTWINTNVIPHVSTTSFRCISAGNEVIPGDLANYILPAIQNLDAALKAANLTIPVSTAISMQAIGVSYPPSSGAFSNASAPIMGPITTFLANHSYPLLANVYPYFAYAGNPKDISLDYTLFNTNEAVVQDGQLGYKNLFHAMVDSVYSALEKAGGPNVGIVVAETGWPSAGNGDVATVEHAQTYNNKLIAQLAATPGTPKRPGQDLETYLFAMFNENLKPAGVETNFGLYHHDMTEVYHVNFYP</sequence>
<dbReference type="FunCoup" id="A0A200Q219">
    <property type="interactions" value="18"/>
</dbReference>
<dbReference type="InParanoid" id="A0A200Q219"/>
<keyword evidence="3 5" id="KW-0326">Glycosidase</keyword>
<name>A0A200Q219_MACCD</name>
<comment type="caution">
    <text evidence="6">The sequence shown here is derived from an EMBL/GenBank/DDBJ whole genome shotgun (WGS) entry which is preliminary data.</text>
</comment>
<organism evidence="6 7">
    <name type="scientific">Macleaya cordata</name>
    <name type="common">Five-seeded plume-poppy</name>
    <name type="synonym">Bocconia cordata</name>
    <dbReference type="NCBI Taxonomy" id="56857"/>
    <lineage>
        <taxon>Eukaryota</taxon>
        <taxon>Viridiplantae</taxon>
        <taxon>Streptophyta</taxon>
        <taxon>Embryophyta</taxon>
        <taxon>Tracheophyta</taxon>
        <taxon>Spermatophyta</taxon>
        <taxon>Magnoliopsida</taxon>
        <taxon>Ranunculales</taxon>
        <taxon>Papaveraceae</taxon>
        <taxon>Papaveroideae</taxon>
        <taxon>Macleaya</taxon>
    </lineage>
</organism>
<keyword evidence="2 5" id="KW-0378">Hydrolase</keyword>
<keyword evidence="7" id="KW-1185">Reference proteome</keyword>
<dbReference type="OMA" id="YAKTWIN"/>
<dbReference type="OrthoDB" id="941679at2759"/>
<dbReference type="GO" id="GO:0004553">
    <property type="term" value="F:hydrolase activity, hydrolyzing O-glycosyl compounds"/>
    <property type="evidence" value="ECO:0007669"/>
    <property type="project" value="InterPro"/>
</dbReference>
<dbReference type="Proteomes" id="UP000195402">
    <property type="component" value="Unassembled WGS sequence"/>
</dbReference>